<reference evidence="8 9" key="1">
    <citation type="submission" date="2019-01" db="EMBL/GenBank/DDBJ databases">
        <authorList>
            <person name="Chen W.-M."/>
        </authorList>
    </citation>
    <scope>NUCLEOTIDE SEQUENCE [LARGE SCALE GENOMIC DNA]</scope>
    <source>
        <strain evidence="8 9">ICH-3</strain>
    </source>
</reference>
<evidence type="ECO:0000259" key="5">
    <source>
        <dbReference type="Pfam" id="PF00441"/>
    </source>
</evidence>
<dbReference type="InterPro" id="IPR037069">
    <property type="entry name" value="AcylCoA_DH/ox_N_sf"/>
</dbReference>
<dbReference type="Gene3D" id="2.40.110.10">
    <property type="entry name" value="Butyryl-CoA Dehydrogenase, subunit A, domain 2"/>
    <property type="match status" value="1"/>
</dbReference>
<dbReference type="Pfam" id="PF02770">
    <property type="entry name" value="Acyl-CoA_dh_M"/>
    <property type="match status" value="1"/>
</dbReference>
<dbReference type="Proteomes" id="UP000288178">
    <property type="component" value="Unassembled WGS sequence"/>
</dbReference>
<dbReference type="Gene3D" id="1.10.540.10">
    <property type="entry name" value="Acyl-CoA dehydrogenase/oxidase, N-terminal domain"/>
    <property type="match status" value="1"/>
</dbReference>
<comment type="cofactor">
    <cofactor evidence="1">
        <name>FAD</name>
        <dbReference type="ChEBI" id="CHEBI:57692"/>
    </cofactor>
</comment>
<dbReference type="Pfam" id="PF00441">
    <property type="entry name" value="Acyl-CoA_dh_1"/>
    <property type="match status" value="1"/>
</dbReference>
<dbReference type="InterPro" id="IPR006091">
    <property type="entry name" value="Acyl-CoA_Oxase/DH_mid-dom"/>
</dbReference>
<dbReference type="Gene3D" id="1.20.140.10">
    <property type="entry name" value="Butyryl-CoA Dehydrogenase, subunit A, domain 3"/>
    <property type="match status" value="1"/>
</dbReference>
<protein>
    <submittedName>
        <fullName evidence="8">Acyl-CoA dehydrogenase</fullName>
    </submittedName>
</protein>
<gene>
    <name evidence="8" type="ORF">ENE75_17865</name>
</gene>
<dbReference type="SUPFAM" id="SSF56645">
    <property type="entry name" value="Acyl-CoA dehydrogenase NM domain-like"/>
    <property type="match status" value="1"/>
</dbReference>
<evidence type="ECO:0000256" key="1">
    <source>
        <dbReference type="ARBA" id="ARBA00001974"/>
    </source>
</evidence>
<name>A0A437JT94_9BURK</name>
<dbReference type="RefSeq" id="WP_128199683.1">
    <property type="nucleotide sequence ID" value="NZ_SACT01000006.1"/>
</dbReference>
<proteinExistence type="inferred from homology"/>
<dbReference type="InterPro" id="IPR009075">
    <property type="entry name" value="AcylCo_DH/oxidase_C"/>
</dbReference>
<dbReference type="InterPro" id="IPR046373">
    <property type="entry name" value="Acyl-CoA_Oxase/DH_mid-dom_sf"/>
</dbReference>
<evidence type="ECO:0000313" key="9">
    <source>
        <dbReference type="Proteomes" id="UP000288178"/>
    </source>
</evidence>
<evidence type="ECO:0000256" key="3">
    <source>
        <dbReference type="ARBA" id="ARBA00022630"/>
    </source>
</evidence>
<dbReference type="SUPFAM" id="SSF47203">
    <property type="entry name" value="Acyl-CoA dehydrogenase C-terminal domain-like"/>
    <property type="match status" value="1"/>
</dbReference>
<dbReference type="InterPro" id="IPR036250">
    <property type="entry name" value="AcylCo_DH-like_C"/>
</dbReference>
<dbReference type="InterPro" id="IPR052166">
    <property type="entry name" value="Diverse_Acyl-CoA_DH"/>
</dbReference>
<keyword evidence="3" id="KW-0285">Flavoprotein</keyword>
<dbReference type="OrthoDB" id="9764895at2"/>
<dbReference type="Pfam" id="PF02771">
    <property type="entry name" value="Acyl-CoA_dh_N"/>
    <property type="match status" value="1"/>
</dbReference>
<dbReference type="InterPro" id="IPR013786">
    <property type="entry name" value="AcylCoA_DH/ox_N"/>
</dbReference>
<comment type="similarity">
    <text evidence="2">Belongs to the acyl-CoA dehydrogenase family.</text>
</comment>
<accession>A0A437JT94</accession>
<feature type="domain" description="Acyl-CoA dehydrogenase/oxidase N-terminal" evidence="7">
    <location>
        <begin position="81"/>
        <end position="160"/>
    </location>
</feature>
<organism evidence="8 9">
    <name type="scientific">Rubrivivax albus</name>
    <dbReference type="NCBI Taxonomy" id="2499835"/>
    <lineage>
        <taxon>Bacteria</taxon>
        <taxon>Pseudomonadati</taxon>
        <taxon>Pseudomonadota</taxon>
        <taxon>Betaproteobacteria</taxon>
        <taxon>Burkholderiales</taxon>
        <taxon>Sphaerotilaceae</taxon>
        <taxon>Rubrivivax</taxon>
    </lineage>
</organism>
<dbReference type="PANTHER" id="PTHR42803">
    <property type="entry name" value="ACYL-COA DEHYDROGENASE"/>
    <property type="match status" value="1"/>
</dbReference>
<evidence type="ECO:0000256" key="2">
    <source>
        <dbReference type="ARBA" id="ARBA00009347"/>
    </source>
</evidence>
<keyword evidence="9" id="KW-1185">Reference proteome</keyword>
<evidence type="ECO:0000313" key="8">
    <source>
        <dbReference type="EMBL" id="RVT50173.1"/>
    </source>
</evidence>
<evidence type="ECO:0000259" key="7">
    <source>
        <dbReference type="Pfam" id="PF02771"/>
    </source>
</evidence>
<keyword evidence="4" id="KW-0274">FAD</keyword>
<feature type="domain" description="Acyl-CoA oxidase/dehydrogenase middle" evidence="6">
    <location>
        <begin position="164"/>
        <end position="272"/>
    </location>
</feature>
<evidence type="ECO:0000259" key="6">
    <source>
        <dbReference type="Pfam" id="PF02770"/>
    </source>
</evidence>
<dbReference type="GO" id="GO:0050660">
    <property type="term" value="F:flavin adenine dinucleotide binding"/>
    <property type="evidence" value="ECO:0007669"/>
    <property type="project" value="InterPro"/>
</dbReference>
<dbReference type="PANTHER" id="PTHR42803:SF1">
    <property type="entry name" value="BROAD-SPECIFICITY LINEAR ACYL-COA DEHYDROGENASE FADE5"/>
    <property type="match status" value="1"/>
</dbReference>
<evidence type="ECO:0000256" key="4">
    <source>
        <dbReference type="ARBA" id="ARBA00022827"/>
    </source>
</evidence>
<dbReference type="EMBL" id="SACT01000006">
    <property type="protein sequence ID" value="RVT50173.1"/>
    <property type="molecule type" value="Genomic_DNA"/>
</dbReference>
<feature type="domain" description="Acyl-CoA dehydrogenase/oxidase C-terminal" evidence="5">
    <location>
        <begin position="284"/>
        <end position="443"/>
    </location>
</feature>
<sequence>MSLFSYAAPLDEMRFVIERVLKAPAQWAAIPAFTDLDADTAAEVLAQAARFTSEVLQPLNGPGDRQGCRIVDGRVKTPDGFPGAWQQFVEGGWPALACDPDWGGQGLPQLLNAALFEMLVAANHGWTMYPGLLHGAYETIKAHGSDALKQRYLPKLVSGEWLAAMGLTEPQAGSDLGLVRTKAEPRGDGSVAVTGGKIFISGGDHDLTDNIVHLVLCRLQDPSNPAPPGTKGLSLALVPTVLPDGTRNTMAADGLEHKMGIHGSATCVMRYEGATGWLVGEPHRGLPAMFLMMNAARLHVALQGLGHLDMATQNAERYAAERVQFKGPIARQPAMQRTLGRLRAVSDGLRVVMYRAAMRLDEAEHHPDAAVREAAAAEASILTPVLKAFGTQQGFQGASDALQVWGGYGYVAEYGIEQTVRDARIAMIYEGTNEIQAIDLVQRKLLGGAAPAFERLLDGLLAGADDGEAGRALRAQATMARETLAAVRSAAGGDAEAPLRAADDVLAGVGHLLLAWAWTAILQAAPDDAARHLVVHAGLLHSAPEAEMHWRRAQRALAQAPATA</sequence>
<dbReference type="GO" id="GO:0016627">
    <property type="term" value="F:oxidoreductase activity, acting on the CH-CH group of donors"/>
    <property type="evidence" value="ECO:0007669"/>
    <property type="project" value="InterPro"/>
</dbReference>
<comment type="caution">
    <text evidence="8">The sequence shown here is derived from an EMBL/GenBank/DDBJ whole genome shotgun (WGS) entry which is preliminary data.</text>
</comment>
<dbReference type="AlphaFoldDB" id="A0A437JT94"/>
<dbReference type="InterPro" id="IPR009100">
    <property type="entry name" value="AcylCoA_DH/oxidase_NM_dom_sf"/>
</dbReference>